<dbReference type="SUPFAM" id="SSF47762">
    <property type="entry name" value="PAH2 domain"/>
    <property type="match status" value="4"/>
</dbReference>
<feature type="region of interest" description="Disordered" evidence="5">
    <location>
        <begin position="117"/>
        <end position="139"/>
    </location>
</feature>
<feature type="region of interest" description="Disordered" evidence="5">
    <location>
        <begin position="1"/>
        <end position="21"/>
    </location>
</feature>
<keyword evidence="3 4" id="KW-0539">Nucleus</keyword>
<comment type="caution">
    <text evidence="6">The sequence shown here is derived from an EMBL/GenBank/DDBJ whole genome shotgun (WGS) entry which is preliminary data.</text>
</comment>
<evidence type="ECO:0000256" key="1">
    <source>
        <dbReference type="ARBA" id="ARBA00004123"/>
    </source>
</evidence>
<dbReference type="InterPro" id="IPR003822">
    <property type="entry name" value="PAH"/>
</dbReference>
<dbReference type="GO" id="GO:0003714">
    <property type="term" value="F:transcription corepressor activity"/>
    <property type="evidence" value="ECO:0007669"/>
    <property type="project" value="InterPro"/>
</dbReference>
<evidence type="ECO:0000256" key="3">
    <source>
        <dbReference type="ARBA" id="ARBA00023242"/>
    </source>
</evidence>
<keyword evidence="7" id="KW-1185">Reference proteome</keyword>
<comment type="subcellular location">
    <subcellularLocation>
        <location evidence="1 4">Nucleus</location>
    </subcellularLocation>
</comment>
<dbReference type="Proteomes" id="UP000707451">
    <property type="component" value="Unassembled WGS sequence"/>
</dbReference>
<dbReference type="AlphaFoldDB" id="A0A9P8BRS3"/>
<evidence type="ECO:0000313" key="7">
    <source>
        <dbReference type="Proteomes" id="UP000707451"/>
    </source>
</evidence>
<dbReference type="InterPro" id="IPR036600">
    <property type="entry name" value="PAH_sf"/>
</dbReference>
<dbReference type="Pfam" id="PF02671">
    <property type="entry name" value="PAH"/>
    <property type="match status" value="3"/>
</dbReference>
<dbReference type="Gene3D" id="1.20.1160.11">
    <property type="entry name" value="Paired amphipathic helix"/>
    <property type="match status" value="3"/>
</dbReference>
<reference evidence="6" key="1">
    <citation type="submission" date="2021-06" db="EMBL/GenBank/DDBJ databases">
        <title>Genome Sequence of Mortierella hyaline Strain SCG-10, a Cold-Adapted, Nitrate-Reducing Fungus Isolated from Soil in Minnesota, USA.</title>
        <authorList>
            <person name="Aldossari N."/>
        </authorList>
    </citation>
    <scope>NUCLEOTIDE SEQUENCE</scope>
    <source>
        <strain evidence="6">SCG-10</strain>
    </source>
</reference>
<sequence>MNHSGALSQGDPSGTSQDDHMDATASFAHSLSVAPLDSASTIHSISLALNGSSYTNGGEGQHHQHHDADVLMMDATTPTITTATSASSVSTSAFHFQQPESRMAVAELLVSLGQSSRSVEQHIQNGHQPSTDSGAGSSQQTLTYRAAADYVGLVKKAYEGNPRVYTEFLSALEKYHELRYMFTSLANNHRSAGRTHRDTLDMTDHSRNIGAVAQEFNCEIGHSDFNDIRHIPKARIVDRLLRLFCSLSMTIEQLVRTVMALFQDQPDLLMGFKEFLPEAQGLLNQLVPPMMYSDYKVKVKAETQPTIPAGLLPTTVGVEQTDQPMDVSANNNGHAAADFLSLIKERSQQEPDMYQHLITLLRKFQKDHSYSTLYFYVSIILRYHPHLLQRFHKFLPTVASGIEVTEPRVISKAPPEELVVSPDFIEAKDFVQTVKYEAKNDMSMYDRFIFALEKYQCTGWTIDQVYSEVSLIFWNHPEALAGFKQFITTVPQQP</sequence>
<protein>
    <submittedName>
        <fullName evidence="6">Uncharacterized protein</fullName>
    </submittedName>
</protein>
<dbReference type="PANTHER" id="PTHR12346:SF0">
    <property type="entry name" value="SIN3A, ISOFORM G"/>
    <property type="match status" value="1"/>
</dbReference>
<proteinExistence type="predicted"/>
<dbReference type="PROSITE" id="PS51477">
    <property type="entry name" value="PAH"/>
    <property type="match status" value="3"/>
</dbReference>
<dbReference type="GO" id="GO:0070822">
    <property type="term" value="C:Sin3-type complex"/>
    <property type="evidence" value="ECO:0007669"/>
    <property type="project" value="TreeGrafter"/>
</dbReference>
<feature type="compositionally biased region" description="Polar residues" evidence="5">
    <location>
        <begin position="1"/>
        <end position="16"/>
    </location>
</feature>
<accession>A0A9P8BRS3</accession>
<organism evidence="6 7">
    <name type="scientific">Linnemannia hyalina</name>
    <dbReference type="NCBI Taxonomy" id="64524"/>
    <lineage>
        <taxon>Eukaryota</taxon>
        <taxon>Fungi</taxon>
        <taxon>Fungi incertae sedis</taxon>
        <taxon>Mucoromycota</taxon>
        <taxon>Mortierellomycotina</taxon>
        <taxon>Mortierellomycetes</taxon>
        <taxon>Mortierellales</taxon>
        <taxon>Mortierellaceae</taxon>
        <taxon>Linnemannia</taxon>
    </lineage>
</organism>
<evidence type="ECO:0000256" key="5">
    <source>
        <dbReference type="SAM" id="MobiDB-lite"/>
    </source>
</evidence>
<dbReference type="GO" id="GO:0000122">
    <property type="term" value="P:negative regulation of transcription by RNA polymerase II"/>
    <property type="evidence" value="ECO:0007669"/>
    <property type="project" value="TreeGrafter"/>
</dbReference>
<name>A0A9P8BRS3_9FUNG</name>
<keyword evidence="2" id="KW-0678">Repressor</keyword>
<dbReference type="EMBL" id="JAHRHY010000017">
    <property type="protein sequence ID" value="KAG9063222.1"/>
    <property type="molecule type" value="Genomic_DNA"/>
</dbReference>
<evidence type="ECO:0000256" key="4">
    <source>
        <dbReference type="PROSITE-ProRule" id="PRU00810"/>
    </source>
</evidence>
<dbReference type="OrthoDB" id="10265969at2759"/>
<dbReference type="InterPro" id="IPR039774">
    <property type="entry name" value="Sin3-like"/>
</dbReference>
<gene>
    <name evidence="6" type="ORF">KI688_004826</name>
</gene>
<dbReference type="PANTHER" id="PTHR12346">
    <property type="entry name" value="SIN3B-RELATED"/>
    <property type="match status" value="1"/>
</dbReference>
<evidence type="ECO:0000256" key="2">
    <source>
        <dbReference type="ARBA" id="ARBA00022491"/>
    </source>
</evidence>
<evidence type="ECO:0000313" key="6">
    <source>
        <dbReference type="EMBL" id="KAG9063222.1"/>
    </source>
</evidence>